<dbReference type="Proteomes" id="UP001295740">
    <property type="component" value="Unassembled WGS sequence"/>
</dbReference>
<evidence type="ECO:0000259" key="2">
    <source>
        <dbReference type="Pfam" id="PF16187"/>
    </source>
</evidence>
<dbReference type="SUPFAM" id="SSF63411">
    <property type="entry name" value="LuxS/MPP-like metallohydrolase"/>
    <property type="match status" value="2"/>
</dbReference>
<sequence>MLLSGQSRLRKFDPALIKKGVELLRPDNFRMTIVSQDLPGGWDQKGKWYGTEYKSEKIPVDFLAEISKAMDCSAGDRLPGLHLPHKNQFIPIKLEVEKKEVEKPALAPRVDRNDQVARTWYKKDDTFWVPKANLIVSCKTPIIFASAENSVKAELFTD</sequence>
<dbReference type="PANTHER" id="PTHR43690">
    <property type="entry name" value="NARDILYSIN"/>
    <property type="match status" value="1"/>
</dbReference>
<name>A0AAI8VSH4_9PEZI</name>
<proteinExistence type="predicted"/>
<feature type="domain" description="Peptidase M16 middle/third" evidence="2">
    <location>
        <begin position="2"/>
        <end position="158"/>
    </location>
</feature>
<evidence type="ECO:0000313" key="3">
    <source>
        <dbReference type="EMBL" id="CAJ2510236.1"/>
    </source>
</evidence>
<dbReference type="AlphaFoldDB" id="A0AAI8VSH4"/>
<dbReference type="GO" id="GO:0004222">
    <property type="term" value="F:metalloendopeptidase activity"/>
    <property type="evidence" value="ECO:0007669"/>
    <property type="project" value="TreeGrafter"/>
</dbReference>
<comment type="caution">
    <text evidence="3">The sequence shown here is derived from an EMBL/GenBank/DDBJ whole genome shotgun (WGS) entry which is preliminary data.</text>
</comment>
<dbReference type="InterPro" id="IPR032632">
    <property type="entry name" value="Peptidase_M16_M"/>
</dbReference>
<dbReference type="GO" id="GO:0005739">
    <property type="term" value="C:mitochondrion"/>
    <property type="evidence" value="ECO:0007669"/>
    <property type="project" value="TreeGrafter"/>
</dbReference>
<evidence type="ECO:0000313" key="4">
    <source>
        <dbReference type="Proteomes" id="UP001295740"/>
    </source>
</evidence>
<dbReference type="InterPro" id="IPR011249">
    <property type="entry name" value="Metalloenz_LuxS/M16"/>
</dbReference>
<keyword evidence="4" id="KW-1185">Reference proteome</keyword>
<dbReference type="Gene3D" id="3.30.830.10">
    <property type="entry name" value="Metalloenzyme, LuxS/M16 peptidase-like"/>
    <property type="match status" value="2"/>
</dbReference>
<dbReference type="GO" id="GO:0051603">
    <property type="term" value="P:proteolysis involved in protein catabolic process"/>
    <property type="evidence" value="ECO:0007669"/>
    <property type="project" value="TreeGrafter"/>
</dbReference>
<dbReference type="GO" id="GO:0046872">
    <property type="term" value="F:metal ion binding"/>
    <property type="evidence" value="ECO:0007669"/>
    <property type="project" value="UniProtKB-KW"/>
</dbReference>
<dbReference type="InterPro" id="IPR050626">
    <property type="entry name" value="Peptidase_M16"/>
</dbReference>
<reference evidence="3" key="1">
    <citation type="submission" date="2023-10" db="EMBL/GenBank/DDBJ databases">
        <authorList>
            <person name="Hackl T."/>
        </authorList>
    </citation>
    <scope>NUCLEOTIDE SEQUENCE</scope>
</reference>
<protein>
    <submittedName>
        <fullName evidence="3">Uu.00g061360.m01.CDS01</fullName>
    </submittedName>
</protein>
<organism evidence="3 4">
    <name type="scientific">Anthostomella pinea</name>
    <dbReference type="NCBI Taxonomy" id="933095"/>
    <lineage>
        <taxon>Eukaryota</taxon>
        <taxon>Fungi</taxon>
        <taxon>Dikarya</taxon>
        <taxon>Ascomycota</taxon>
        <taxon>Pezizomycotina</taxon>
        <taxon>Sordariomycetes</taxon>
        <taxon>Xylariomycetidae</taxon>
        <taxon>Xylariales</taxon>
        <taxon>Xylariaceae</taxon>
        <taxon>Anthostomella</taxon>
    </lineage>
</organism>
<keyword evidence="1" id="KW-0479">Metal-binding</keyword>
<evidence type="ECO:0000256" key="1">
    <source>
        <dbReference type="ARBA" id="ARBA00022723"/>
    </source>
</evidence>
<gene>
    <name evidence="3" type="ORF">KHLLAP_LOCUS10704</name>
</gene>
<dbReference type="Pfam" id="PF16187">
    <property type="entry name" value="Peptidase_M16_M"/>
    <property type="match status" value="1"/>
</dbReference>
<dbReference type="GO" id="GO:0043171">
    <property type="term" value="P:peptide catabolic process"/>
    <property type="evidence" value="ECO:0007669"/>
    <property type="project" value="TreeGrafter"/>
</dbReference>
<accession>A0AAI8VSH4</accession>
<dbReference type="PANTHER" id="PTHR43690:SF18">
    <property type="entry name" value="INSULIN-DEGRADING ENZYME-RELATED"/>
    <property type="match status" value="1"/>
</dbReference>
<dbReference type="EMBL" id="CAUWAG010000013">
    <property type="protein sequence ID" value="CAJ2510236.1"/>
    <property type="molecule type" value="Genomic_DNA"/>
</dbReference>
<dbReference type="GO" id="GO:0005829">
    <property type="term" value="C:cytosol"/>
    <property type="evidence" value="ECO:0007669"/>
    <property type="project" value="TreeGrafter"/>
</dbReference>